<feature type="transmembrane region" description="Helical" evidence="2">
    <location>
        <begin position="777"/>
        <end position="797"/>
    </location>
</feature>
<feature type="compositionally biased region" description="Polar residues" evidence="1">
    <location>
        <begin position="184"/>
        <end position="200"/>
    </location>
</feature>
<feature type="compositionally biased region" description="Polar residues" evidence="1">
    <location>
        <begin position="477"/>
        <end position="507"/>
    </location>
</feature>
<gene>
    <name evidence="3" type="ORF">PXH69_21975</name>
</gene>
<dbReference type="Proteomes" id="UP001217325">
    <property type="component" value="Unassembled WGS sequence"/>
</dbReference>
<feature type="compositionally biased region" description="Polar residues" evidence="1">
    <location>
        <begin position="383"/>
        <end position="395"/>
    </location>
</feature>
<feature type="compositionally biased region" description="Polar residues" evidence="1">
    <location>
        <begin position="409"/>
        <end position="437"/>
    </location>
</feature>
<keyword evidence="2" id="KW-0472">Membrane</keyword>
<dbReference type="Gene3D" id="3.90.930.1">
    <property type="match status" value="1"/>
</dbReference>
<accession>A0AAW6LT84</accession>
<evidence type="ECO:0000313" key="4">
    <source>
        <dbReference type="Proteomes" id="UP001217325"/>
    </source>
</evidence>
<dbReference type="RefSeq" id="WP_275232210.1">
    <property type="nucleotide sequence ID" value="NZ_JARDXE010000014.1"/>
</dbReference>
<feature type="region of interest" description="Disordered" evidence="1">
    <location>
        <begin position="376"/>
        <end position="395"/>
    </location>
</feature>
<proteinExistence type="predicted"/>
<feature type="region of interest" description="Disordered" evidence="1">
    <location>
        <begin position="131"/>
        <end position="206"/>
    </location>
</feature>
<dbReference type="AlphaFoldDB" id="A0AAW6LT84"/>
<feature type="region of interest" description="Disordered" evidence="1">
    <location>
        <begin position="409"/>
        <end position="530"/>
    </location>
</feature>
<dbReference type="EMBL" id="JARDXE010000014">
    <property type="protein sequence ID" value="MDE8647648.1"/>
    <property type="molecule type" value="Genomic_DNA"/>
</dbReference>
<comment type="caution">
    <text evidence="3">The sequence shown here is derived from an EMBL/GenBank/DDBJ whole genome shotgun (WGS) entry which is preliminary data.</text>
</comment>
<feature type="transmembrane region" description="Helical" evidence="2">
    <location>
        <begin position="751"/>
        <end position="771"/>
    </location>
</feature>
<keyword evidence="2" id="KW-0812">Transmembrane</keyword>
<keyword evidence="2" id="KW-1133">Transmembrane helix</keyword>
<evidence type="ECO:0000256" key="1">
    <source>
        <dbReference type="SAM" id="MobiDB-lite"/>
    </source>
</evidence>
<evidence type="ECO:0000313" key="3">
    <source>
        <dbReference type="EMBL" id="MDE8647648.1"/>
    </source>
</evidence>
<organism evidence="3 4">
    <name type="scientific">Rhodococcus qingshengii</name>
    <dbReference type="NCBI Taxonomy" id="334542"/>
    <lineage>
        <taxon>Bacteria</taxon>
        <taxon>Bacillati</taxon>
        <taxon>Actinomycetota</taxon>
        <taxon>Actinomycetes</taxon>
        <taxon>Mycobacteriales</taxon>
        <taxon>Nocardiaceae</taxon>
        <taxon>Rhodococcus</taxon>
        <taxon>Rhodococcus erythropolis group</taxon>
    </lineage>
</organism>
<reference evidence="3" key="1">
    <citation type="submission" date="2023-02" db="EMBL/GenBank/DDBJ databases">
        <title>A novel hydrolase synthesized by Rhodococcus erythropolis HQ is responsible for the detoxification of Zearalenone.</title>
        <authorList>
            <person name="Hu J."/>
            <person name="Xu J."/>
        </authorList>
    </citation>
    <scope>NUCLEOTIDE SEQUENCE</scope>
    <source>
        <strain evidence="3">HQ</strain>
    </source>
</reference>
<feature type="compositionally biased region" description="Low complexity" evidence="1">
    <location>
        <begin position="131"/>
        <end position="151"/>
    </location>
</feature>
<protein>
    <submittedName>
        <fullName evidence="3">Uncharacterized protein</fullName>
    </submittedName>
</protein>
<sequence>MTPQHRFNRVSSTTIMSTVAVLASLIIAMLMMLAFAPTSSATPEDDCAAVRARDHQIYLNLVASLPPGSPIPPEVINPCLTAPSTTATPTPTTTIGLPGAQAPGGGPNVGANAPTNFPTYNGTPIVPVPTIGVPPLSSESPTSETGTGASSYASTPAVPSPTLTPTPGEGTATTERLPAPAATTPGSVPTQVDPTPTVANSGLDEDDGRNRYLELVLVGAAAFTVGGIGVRGRRSPFGARTPESALARAVGTVAQPVLRYAPGGYEQITIPNGSGGERTLVLINDPTSPRTYRFPQQVPPGGQMIKNADGSVSILDADGREQSHVNPPWAYDALGRPVRTEYEVDGDTIVQTIYPTDDSIYPILADPDKCTIDDPNADGSIPSLRNASTENPDGSVTTDTYDRVGNHTQAQSTVVPDSGGTVDTTIANADGTQTETRSVPDGNGGVTTWSSNPDGSNTVLYPDGSYYEEPAAGSDKGYTQGQVTDTGTESTYTDRSGNQYTSQSTYTPDGIHTETDTPQGHVTGDSEVTPGSSIITKAVDPQGNPVVTRSVANGDGTVDTHQIVAQTVDDQGNVVYLQEDGTLFTPDIGNGTSSVTTTADDGTITVDGSDHSRLIFLPGGGVIAWDANGLDITDTLNKQIERWPQRLAQGGAAGAKFVVNRNLASTLSAMGNLTAQLQRGQAVLDASTDFDAAWLAAQRTVTQNGTKLVPLDAAAARLGLASKVLGRSAIILAPVGMYFDIKQGVRPGQAITSGTAGVVGGIAGAAAIAAGATALGVAAPALAVAGGAALIGVGAYMGTKWAYGKLPDSWQDGVDSGLRSTWSGIKGLFQ</sequence>
<feature type="compositionally biased region" description="Polar residues" evidence="1">
    <location>
        <begin position="446"/>
        <end position="459"/>
    </location>
</feature>
<evidence type="ECO:0000256" key="2">
    <source>
        <dbReference type="SAM" id="Phobius"/>
    </source>
</evidence>
<name>A0AAW6LT84_RHOSG</name>
<feature type="compositionally biased region" description="Low complexity" evidence="1">
    <location>
        <begin position="165"/>
        <end position="175"/>
    </location>
</feature>